<dbReference type="GeneTree" id="ENSGT00940000159239"/>
<reference evidence="6" key="1">
    <citation type="journal article" date="2006" name="Science">
        <title>Ancient noncoding elements conserved in the human genome.</title>
        <authorList>
            <person name="Venkatesh B."/>
            <person name="Kirkness E.F."/>
            <person name="Loh Y.H."/>
            <person name="Halpern A.L."/>
            <person name="Lee A.P."/>
            <person name="Johnson J."/>
            <person name="Dandona N."/>
            <person name="Viswanathan L.D."/>
            <person name="Tay A."/>
            <person name="Venter J.C."/>
            <person name="Strausberg R.L."/>
            <person name="Brenner S."/>
        </authorList>
    </citation>
    <scope>NUCLEOTIDE SEQUENCE [LARGE SCALE GENOMIC DNA]</scope>
</reference>
<dbReference type="GO" id="GO:0016538">
    <property type="term" value="F:cyclin-dependent protein serine/threonine kinase regulator activity"/>
    <property type="evidence" value="ECO:0007669"/>
    <property type="project" value="InterPro"/>
</dbReference>
<reference evidence="5" key="4">
    <citation type="submission" date="2025-05" db="UniProtKB">
        <authorList>
            <consortium name="Ensembl"/>
        </authorList>
    </citation>
    <scope>IDENTIFICATION</scope>
</reference>
<dbReference type="EMBL" id="JW863985">
    <property type="protein sequence ID" value="AFO96502.1"/>
    <property type="molecule type" value="mRNA"/>
</dbReference>
<dbReference type="InterPro" id="IPR036915">
    <property type="entry name" value="Cyclin-like_sf"/>
</dbReference>
<feature type="compositionally biased region" description="Basic and acidic residues" evidence="2">
    <location>
        <begin position="274"/>
        <end position="285"/>
    </location>
</feature>
<accession>V9KFD9</accession>
<dbReference type="PANTHER" id="PTHR10026">
    <property type="entry name" value="CYCLIN"/>
    <property type="match status" value="1"/>
</dbReference>
<dbReference type="InterPro" id="IPR004367">
    <property type="entry name" value="Cyclin_C-dom"/>
</dbReference>
<dbReference type="Ensembl" id="ENSCMIT00000017154.1">
    <property type="protein sequence ID" value="ENSCMIP00000016821.1"/>
    <property type="gene ID" value="ENSCMIG00000008076.1"/>
</dbReference>
<dbReference type="STRING" id="7868.ENSCMIP00000016821"/>
<feature type="compositionally biased region" description="Basic residues" evidence="2">
    <location>
        <begin position="286"/>
        <end position="301"/>
    </location>
</feature>
<dbReference type="Gene3D" id="1.10.472.10">
    <property type="entry name" value="Cyclin-like"/>
    <property type="match status" value="1"/>
</dbReference>
<dbReference type="SUPFAM" id="SSF47954">
    <property type="entry name" value="Cyclin-like"/>
    <property type="match status" value="1"/>
</dbReference>
<evidence type="ECO:0000259" key="3">
    <source>
        <dbReference type="Pfam" id="PF02984"/>
    </source>
</evidence>
<name>V9KFD9_CALMI</name>
<keyword evidence="6" id="KW-1185">Reference proteome</keyword>
<evidence type="ECO:0000256" key="1">
    <source>
        <dbReference type="ARBA" id="ARBA00023127"/>
    </source>
</evidence>
<feature type="compositionally biased region" description="Basic residues" evidence="2">
    <location>
        <begin position="159"/>
        <end position="183"/>
    </location>
</feature>
<evidence type="ECO:0000313" key="4">
    <source>
        <dbReference type="EMBL" id="AFO96502.1"/>
    </source>
</evidence>
<feature type="compositionally biased region" description="Basic and acidic residues" evidence="2">
    <location>
        <begin position="137"/>
        <end position="146"/>
    </location>
</feature>
<feature type="compositionally biased region" description="Basic and acidic residues" evidence="2">
    <location>
        <begin position="218"/>
        <end position="230"/>
    </location>
</feature>
<reference evidence="6" key="2">
    <citation type="journal article" date="2007" name="PLoS Biol.">
        <title>Survey sequencing and comparative analysis of the elephant shark (Callorhinchus milii) genome.</title>
        <authorList>
            <person name="Venkatesh B."/>
            <person name="Kirkness E.F."/>
            <person name="Loh Y.H."/>
            <person name="Halpern A.L."/>
            <person name="Lee A.P."/>
            <person name="Johnson J."/>
            <person name="Dandona N."/>
            <person name="Viswanathan L.D."/>
            <person name="Tay A."/>
            <person name="Venter J.C."/>
            <person name="Strausberg R.L."/>
            <person name="Brenner S."/>
        </authorList>
    </citation>
    <scope>NUCLEOTIDE SEQUENCE [LARGE SCALE GENOMIC DNA]</scope>
</reference>
<reference evidence="4 6" key="3">
    <citation type="journal article" date="2014" name="Nature">
        <title>Elephant shark genome provides unique insights into gnathostome evolution.</title>
        <authorList>
            <consortium name="International Elephant Shark Genome Sequencing Consortium"/>
            <person name="Venkatesh B."/>
            <person name="Lee A.P."/>
            <person name="Ravi V."/>
            <person name="Maurya A.K."/>
            <person name="Lian M.M."/>
            <person name="Swann J.B."/>
            <person name="Ohta Y."/>
            <person name="Flajnik M.F."/>
            <person name="Sutoh Y."/>
            <person name="Kasahara M."/>
            <person name="Hoon S."/>
            <person name="Gangu V."/>
            <person name="Roy S.W."/>
            <person name="Irimia M."/>
            <person name="Korzh V."/>
            <person name="Kondrychyn I."/>
            <person name="Lim Z.W."/>
            <person name="Tay B.H."/>
            <person name="Tohari S."/>
            <person name="Kong K.W."/>
            <person name="Ho S."/>
            <person name="Lorente-Galdos B."/>
            <person name="Quilez J."/>
            <person name="Marques-Bonet T."/>
            <person name="Raney B.J."/>
            <person name="Ingham P.W."/>
            <person name="Tay A."/>
            <person name="Hillier L.W."/>
            <person name="Minx P."/>
            <person name="Boehm T."/>
            <person name="Wilson R.K."/>
            <person name="Brenner S."/>
            <person name="Warren W.C."/>
        </authorList>
    </citation>
    <scope>NUCLEOTIDE SEQUENCE</scope>
    <source>
        <tissue evidence="4">Intestine</tissue>
    </source>
</reference>
<dbReference type="PIRSF" id="PIRSF036580">
    <property type="entry name" value="Cyclin_L"/>
    <property type="match status" value="1"/>
</dbReference>
<evidence type="ECO:0000313" key="5">
    <source>
        <dbReference type="Ensembl" id="ENSCMIP00000016821.1"/>
    </source>
</evidence>
<evidence type="ECO:0000313" key="6">
    <source>
        <dbReference type="Proteomes" id="UP000314986"/>
    </source>
</evidence>
<protein>
    <submittedName>
        <fullName evidence="5">Cyclin L2</fullName>
    </submittedName>
    <submittedName>
        <fullName evidence="4">Cyclin-L1-like protein</fullName>
    </submittedName>
</protein>
<dbReference type="FunFam" id="1.10.472.10:FF:000105">
    <property type="entry name" value="cyclin-L2 isoform X4"/>
    <property type="match status" value="1"/>
</dbReference>
<dbReference type="Pfam" id="PF02984">
    <property type="entry name" value="Cyclin_C"/>
    <property type="match status" value="1"/>
</dbReference>
<dbReference type="GO" id="GO:0006357">
    <property type="term" value="P:regulation of transcription by RNA polymerase II"/>
    <property type="evidence" value="ECO:0007669"/>
    <property type="project" value="InterPro"/>
</dbReference>
<feature type="compositionally biased region" description="Basic residues" evidence="2">
    <location>
        <begin position="231"/>
        <end position="252"/>
    </location>
</feature>
<feature type="region of interest" description="Disordered" evidence="2">
    <location>
        <begin position="88"/>
        <end position="301"/>
    </location>
</feature>
<organism evidence="4">
    <name type="scientific">Callorhinchus milii</name>
    <name type="common">Ghost shark</name>
    <dbReference type="NCBI Taxonomy" id="7868"/>
    <lineage>
        <taxon>Eukaryota</taxon>
        <taxon>Metazoa</taxon>
        <taxon>Chordata</taxon>
        <taxon>Craniata</taxon>
        <taxon>Vertebrata</taxon>
        <taxon>Chondrichthyes</taxon>
        <taxon>Holocephali</taxon>
        <taxon>Chimaeriformes</taxon>
        <taxon>Callorhinchidae</taxon>
        <taxon>Callorhinchus</taxon>
    </lineage>
</organism>
<evidence type="ECO:0000256" key="2">
    <source>
        <dbReference type="SAM" id="MobiDB-lite"/>
    </source>
</evidence>
<proteinExistence type="evidence at transcript level"/>
<dbReference type="InterPro" id="IPR043198">
    <property type="entry name" value="Cyclin/Ssn8"/>
</dbReference>
<dbReference type="Proteomes" id="UP000314986">
    <property type="component" value="Unassembled WGS sequence"/>
</dbReference>
<keyword evidence="1" id="KW-0195">Cyclin</keyword>
<gene>
    <name evidence="5" type="primary">LOC103187659</name>
</gene>
<dbReference type="AlphaFoldDB" id="V9KFD9"/>
<dbReference type="OMA" id="HESESQC"/>
<feature type="compositionally biased region" description="Basic and acidic residues" evidence="2">
    <location>
        <begin position="114"/>
        <end position="123"/>
    </location>
</feature>
<feature type="domain" description="Cyclin C-terminal" evidence="3">
    <location>
        <begin position="7"/>
        <end position="71"/>
    </location>
</feature>
<feature type="compositionally biased region" description="Basic residues" evidence="2">
    <location>
        <begin position="262"/>
        <end position="273"/>
    </location>
</feature>
<dbReference type="GeneID" id="103187659"/>
<dbReference type="RefSeq" id="XP_042199552.1">
    <property type="nucleotide sequence ID" value="XM_042343618.1"/>
</dbReference>
<sequence length="301" mass="34942">MNDSLRTDVFVRYNPETIACACIYLAAGALEIPLPNRPHWFLLFGATEEDIKEICMKILKLYTRKKANLEHLDDEVERRKVALQEAKAKAKGLLPDGTPALDTPAGFSPSSKTDSPKDGKFEKPSPLSAQAMKNARRKLDEEEKRARSGSPFNGVQKGRNSRSRSYSRSRSRSHSPKRRRTRSRSASNSSRSHSHSRSRSDSPPQRFKRSSPYIGRSKVREYDDMRDYKYLAHKHRRSRSRSYSKSLSRSRSRSRDRLDFSRKHKESRGHHGERRHERSRSYERPPKHHNSSHSGHSRHRR</sequence>